<protein>
    <submittedName>
        <fullName evidence="2">DUF4129 domain-containing protein</fullName>
    </submittedName>
</protein>
<evidence type="ECO:0000313" key="3">
    <source>
        <dbReference type="Proteomes" id="UP000479692"/>
    </source>
</evidence>
<dbReference type="RefSeq" id="WP_156640336.1">
    <property type="nucleotide sequence ID" value="NZ_WOXT01000001.1"/>
</dbReference>
<organism evidence="2 3">
    <name type="scientific">Noviluteimonas gilva</name>
    <dbReference type="NCBI Taxonomy" id="2682097"/>
    <lineage>
        <taxon>Bacteria</taxon>
        <taxon>Pseudomonadati</taxon>
        <taxon>Pseudomonadota</taxon>
        <taxon>Gammaproteobacteria</taxon>
        <taxon>Lysobacterales</taxon>
        <taxon>Lysobacteraceae</taxon>
        <taxon>Noviluteimonas</taxon>
    </lineage>
</organism>
<reference evidence="2 3" key="1">
    <citation type="submission" date="2019-12" db="EMBL/GenBank/DDBJ databases">
        <authorList>
            <person name="Xu J."/>
        </authorList>
    </citation>
    <scope>NUCLEOTIDE SEQUENCE [LARGE SCALE GENOMIC DNA]</scope>
    <source>
        <strain evidence="2 3">HX-5-24</strain>
    </source>
</reference>
<keyword evidence="1" id="KW-0472">Membrane</keyword>
<name>A0A7C9LHN3_9GAMM</name>
<dbReference type="AlphaFoldDB" id="A0A7C9LHN3"/>
<keyword evidence="3" id="KW-1185">Reference proteome</keyword>
<accession>A0A7C9LHN3</accession>
<keyword evidence="1" id="KW-1133">Transmembrane helix</keyword>
<evidence type="ECO:0000256" key="1">
    <source>
        <dbReference type="SAM" id="Phobius"/>
    </source>
</evidence>
<feature type="transmembrane region" description="Helical" evidence="1">
    <location>
        <begin position="205"/>
        <end position="226"/>
    </location>
</feature>
<proteinExistence type="predicted"/>
<sequence>MRIDQISVELRPRSSWEAVELGTALVRTHARAIWIPYVLLTLPVFVALCAVLLWLDQLQWVGIAYWWLKPIFDRVPLFVVSRAVFGAVPSVRETLAAQRTWGWRWMWHYLTWRRLSPYRALYMPVDLLEGGTQKRERRNVIGGSARGVAAWLTVAFVHFETAFLLGMIALVPMFMPVEAWGELAEQFGVSALLQSTWLQLAMASLYYIPSLLLEPFYIGAGFGLYLNRRTQLEAWDVELAFRRLRERLGGTLLIACIALGLAISPERPAMAAPAKRDAPTLPEALGDQYVAPSGFEKSVKAVKKDPLLHPVERRTMWVPRDKQRKKIDADASPIAMFIASVIGGIVKYALWIVAGLLIALLAWTFRTWWPWLRSMAPQHHAQPSAIDTAPIDHDEALPDDVPTAARALWTQGLARRALALLYRASVESMVARTGATLVPGATEAECLRASRAFNASEDRDAFARVVRTWQYAAYADRMPAHYEFESLLSLASTRFGWAA</sequence>
<keyword evidence="1" id="KW-0812">Transmembrane</keyword>
<feature type="transmembrane region" description="Helical" evidence="1">
    <location>
        <begin position="334"/>
        <end position="365"/>
    </location>
</feature>
<dbReference type="Proteomes" id="UP000479692">
    <property type="component" value="Unassembled WGS sequence"/>
</dbReference>
<feature type="transmembrane region" description="Helical" evidence="1">
    <location>
        <begin position="34"/>
        <end position="55"/>
    </location>
</feature>
<dbReference type="EMBL" id="WOXT01000001">
    <property type="protein sequence ID" value="MUV13259.1"/>
    <property type="molecule type" value="Genomic_DNA"/>
</dbReference>
<gene>
    <name evidence="2" type="ORF">GN331_03465</name>
</gene>
<feature type="transmembrane region" description="Helical" evidence="1">
    <location>
        <begin position="247"/>
        <end position="264"/>
    </location>
</feature>
<evidence type="ECO:0000313" key="2">
    <source>
        <dbReference type="EMBL" id="MUV13259.1"/>
    </source>
</evidence>
<comment type="caution">
    <text evidence="2">The sequence shown here is derived from an EMBL/GenBank/DDBJ whole genome shotgun (WGS) entry which is preliminary data.</text>
</comment>
<feature type="transmembrane region" description="Helical" evidence="1">
    <location>
        <begin position="148"/>
        <end position="175"/>
    </location>
</feature>